<feature type="domain" description="DUF6532" evidence="2">
    <location>
        <begin position="346"/>
        <end position="549"/>
    </location>
</feature>
<dbReference type="InterPro" id="IPR045341">
    <property type="entry name" value="DUF6532"/>
</dbReference>
<feature type="region of interest" description="Disordered" evidence="1">
    <location>
        <begin position="143"/>
        <end position="269"/>
    </location>
</feature>
<gene>
    <name evidence="3" type="ORF">ONZ51_g4472</name>
</gene>
<keyword evidence="4" id="KW-1185">Reference proteome</keyword>
<evidence type="ECO:0000259" key="2">
    <source>
        <dbReference type="Pfam" id="PF20149"/>
    </source>
</evidence>
<dbReference type="Proteomes" id="UP001215151">
    <property type="component" value="Unassembled WGS sequence"/>
</dbReference>
<feature type="compositionally biased region" description="Polar residues" evidence="1">
    <location>
        <begin position="226"/>
        <end position="257"/>
    </location>
</feature>
<proteinExistence type="predicted"/>
<feature type="region of interest" description="Disordered" evidence="1">
    <location>
        <begin position="1"/>
        <end position="110"/>
    </location>
</feature>
<dbReference type="AlphaFoldDB" id="A0AAD7TW83"/>
<accession>A0AAD7TW83</accession>
<sequence>MSPRRSSRMKTKNAHQAETAVQELAVSSAAAPAPKPKKGKQKGAAAKASTLDNDAPQLVNAPGQADSGANSAPSSRKRAHSPMPAGKTAKKAKTAAGKTAGPLDADTPPVVQSVARRFALPDLESASDSPVDAAVNTASMEVSYTSNSRQVQGAAAQEPVVPPPEEPTSEDEGSADSGSENEGSVASQDSEPGSEDSDVEYLEKSPADLDKQYALERPAMVPASPPTNATPVGQATTRTGKTVTMKQTKALNSSTAAPNKAHQTPKVHKPEHPIWIEPASGKTELKDDRPAPVLKEENEDKSAVDLTPDVTHGYKLVYPDKPGGVLNLLSQHPDVQEVARLSFPRIERELVVTHAFPNTLIRRRFVREALMASAEECGFDRLKAQILQSEHFAWTLGAIPNQRISTFRKELKELAQNSVLAHYSLIPGDCGQKVDWLLSELIYIYPKLDYERNQGSWEKPYGHPLINYVIQQGFFDGPDAVGNRYPEIFKSSLRERENECELPMAMVALAGTVVHAGLLQWKSGQYTKVEFSGNSFVDKYREHITFMTHLETTNLRAYHTMMHNLYKDALGVVSPLAAPAPQMASAISRLVINLMEIA</sequence>
<reference evidence="3" key="1">
    <citation type="submission" date="2022-11" db="EMBL/GenBank/DDBJ databases">
        <title>Genome Sequence of Cubamyces cubensis.</title>
        <authorList>
            <person name="Buettner E."/>
        </authorList>
    </citation>
    <scope>NUCLEOTIDE SEQUENCE</scope>
    <source>
        <strain evidence="3">MPL-01</strain>
    </source>
</reference>
<dbReference type="Pfam" id="PF20149">
    <property type="entry name" value="DUF6532"/>
    <property type="match status" value="1"/>
</dbReference>
<dbReference type="EMBL" id="JAPEVG010000087">
    <property type="protein sequence ID" value="KAJ8486965.1"/>
    <property type="molecule type" value="Genomic_DNA"/>
</dbReference>
<name>A0AAD7TW83_9APHY</name>
<feature type="compositionally biased region" description="Basic and acidic residues" evidence="1">
    <location>
        <begin position="201"/>
        <end position="214"/>
    </location>
</feature>
<organism evidence="3 4">
    <name type="scientific">Trametes cubensis</name>
    <dbReference type="NCBI Taxonomy" id="1111947"/>
    <lineage>
        <taxon>Eukaryota</taxon>
        <taxon>Fungi</taxon>
        <taxon>Dikarya</taxon>
        <taxon>Basidiomycota</taxon>
        <taxon>Agaricomycotina</taxon>
        <taxon>Agaricomycetes</taxon>
        <taxon>Polyporales</taxon>
        <taxon>Polyporaceae</taxon>
        <taxon>Trametes</taxon>
    </lineage>
</organism>
<feature type="compositionally biased region" description="Low complexity" evidence="1">
    <location>
        <begin position="150"/>
        <end position="159"/>
    </location>
</feature>
<evidence type="ECO:0000313" key="4">
    <source>
        <dbReference type="Proteomes" id="UP001215151"/>
    </source>
</evidence>
<feature type="compositionally biased region" description="Low complexity" evidence="1">
    <location>
        <begin position="175"/>
        <end position="184"/>
    </location>
</feature>
<protein>
    <recommendedName>
        <fullName evidence="2">DUF6532 domain-containing protein</fullName>
    </recommendedName>
</protein>
<feature type="compositionally biased region" description="Basic residues" evidence="1">
    <location>
        <begin position="1"/>
        <end position="13"/>
    </location>
</feature>
<comment type="caution">
    <text evidence="3">The sequence shown here is derived from an EMBL/GenBank/DDBJ whole genome shotgun (WGS) entry which is preliminary data.</text>
</comment>
<evidence type="ECO:0000313" key="3">
    <source>
        <dbReference type="EMBL" id="KAJ8486965.1"/>
    </source>
</evidence>
<evidence type="ECO:0000256" key="1">
    <source>
        <dbReference type="SAM" id="MobiDB-lite"/>
    </source>
</evidence>